<accession>A0ABD3GKF9</accession>
<dbReference type="AlphaFoldDB" id="A0ABD3GKF9"/>
<proteinExistence type="predicted"/>
<dbReference type="Proteomes" id="UP001633002">
    <property type="component" value="Unassembled WGS sequence"/>
</dbReference>
<keyword evidence="3" id="KW-1185">Reference proteome</keyword>
<evidence type="ECO:0000313" key="3">
    <source>
        <dbReference type="Proteomes" id="UP001633002"/>
    </source>
</evidence>
<organism evidence="2 3">
    <name type="scientific">Riccia sorocarpa</name>
    <dbReference type="NCBI Taxonomy" id="122646"/>
    <lineage>
        <taxon>Eukaryota</taxon>
        <taxon>Viridiplantae</taxon>
        <taxon>Streptophyta</taxon>
        <taxon>Embryophyta</taxon>
        <taxon>Marchantiophyta</taxon>
        <taxon>Marchantiopsida</taxon>
        <taxon>Marchantiidae</taxon>
        <taxon>Marchantiales</taxon>
        <taxon>Ricciaceae</taxon>
        <taxon>Riccia</taxon>
    </lineage>
</organism>
<dbReference type="EMBL" id="JBJQOH010000007">
    <property type="protein sequence ID" value="KAL3679695.1"/>
    <property type="molecule type" value="Genomic_DNA"/>
</dbReference>
<evidence type="ECO:0000256" key="1">
    <source>
        <dbReference type="SAM" id="MobiDB-lite"/>
    </source>
</evidence>
<protein>
    <submittedName>
        <fullName evidence="2">Uncharacterized protein</fullName>
    </submittedName>
</protein>
<gene>
    <name evidence="2" type="ORF">R1sor_022651</name>
</gene>
<evidence type="ECO:0000313" key="2">
    <source>
        <dbReference type="EMBL" id="KAL3679695.1"/>
    </source>
</evidence>
<sequence length="365" mass="42378">MLTGTQVGEKSKWDGEDVLFLLDSLRIQEAPTVDKLLRVWFTFKKFLSFSETSDIPASLPICSLKRLWAMMGNNDSTGFQLLEREARRNQILILSNTVDPQGEMTIQWRECIDRVTETFQIEVWRMEEWLIDLSISDDRLTLIGGWCWSNGHEVNLKWSRPAKEWVKLISNRRMSFKGLSKKWGIAEDPERWMRRWKLLWQGAIHMSHKMWILRVMDCALQKHFKNSGELLLLSTHMKVCWTERNKFPFEGKRLLQSPQSMLNTVQAHFRSQARRVPENKRRQFQEDFQDFFVHATAVWREQVSRQAAVNHILQEAGAEKLDNSTDLNEVFTGSDRASSTSKKSSDGESECTAPTQGPLVDGIAA</sequence>
<feature type="compositionally biased region" description="Low complexity" evidence="1">
    <location>
        <begin position="333"/>
        <end position="342"/>
    </location>
</feature>
<feature type="region of interest" description="Disordered" evidence="1">
    <location>
        <begin position="324"/>
        <end position="365"/>
    </location>
</feature>
<name>A0ABD3GKF9_9MARC</name>
<comment type="caution">
    <text evidence="2">The sequence shown here is derived from an EMBL/GenBank/DDBJ whole genome shotgun (WGS) entry which is preliminary data.</text>
</comment>
<reference evidence="2 3" key="1">
    <citation type="submission" date="2024-09" db="EMBL/GenBank/DDBJ databases">
        <title>Chromosome-scale assembly of Riccia sorocarpa.</title>
        <authorList>
            <person name="Paukszto L."/>
        </authorList>
    </citation>
    <scope>NUCLEOTIDE SEQUENCE [LARGE SCALE GENOMIC DNA]</scope>
    <source>
        <strain evidence="2">LP-2024</strain>
        <tissue evidence="2">Aerial parts of the thallus</tissue>
    </source>
</reference>